<keyword evidence="2" id="KW-0813">Transport</keyword>
<evidence type="ECO:0000313" key="9">
    <source>
        <dbReference type="EMBL" id="KAF6039667.1"/>
    </source>
</evidence>
<dbReference type="SMART" id="SM00360">
    <property type="entry name" value="RRM"/>
    <property type="match status" value="1"/>
</dbReference>
<dbReference type="InterPro" id="IPR051229">
    <property type="entry name" value="ALYREF_mRNA_export"/>
</dbReference>
<feature type="compositionally biased region" description="Gly residues" evidence="7">
    <location>
        <begin position="26"/>
        <end position="65"/>
    </location>
</feature>
<dbReference type="PANTHER" id="PTHR19965">
    <property type="entry name" value="RNA AND EXPORT FACTOR BINDING PROTEIN"/>
    <property type="match status" value="1"/>
</dbReference>
<evidence type="ECO:0000256" key="6">
    <source>
        <dbReference type="PROSITE-ProRule" id="PRU00176"/>
    </source>
</evidence>
<dbReference type="GO" id="GO:0006406">
    <property type="term" value="P:mRNA export from nucleus"/>
    <property type="evidence" value="ECO:0007669"/>
    <property type="project" value="TreeGrafter"/>
</dbReference>
<keyword evidence="3" id="KW-0509">mRNA transport</keyword>
<evidence type="ECO:0000256" key="2">
    <source>
        <dbReference type="ARBA" id="ARBA00022448"/>
    </source>
</evidence>
<dbReference type="GO" id="GO:0005634">
    <property type="term" value="C:nucleus"/>
    <property type="evidence" value="ECO:0007669"/>
    <property type="project" value="UniProtKB-SubCell"/>
</dbReference>
<accession>A0A7J7KND6</accession>
<feature type="region of interest" description="Disordered" evidence="7">
    <location>
        <begin position="1"/>
        <end position="106"/>
    </location>
</feature>
<evidence type="ECO:0000256" key="3">
    <source>
        <dbReference type="ARBA" id="ARBA00022816"/>
    </source>
</evidence>
<evidence type="ECO:0000313" key="10">
    <source>
        <dbReference type="Proteomes" id="UP000593567"/>
    </source>
</evidence>
<dbReference type="EMBL" id="VXIV02000226">
    <property type="protein sequence ID" value="KAF6039667.1"/>
    <property type="molecule type" value="Genomic_DNA"/>
</dbReference>
<dbReference type="Pfam" id="PF00076">
    <property type="entry name" value="RRM_1"/>
    <property type="match status" value="1"/>
</dbReference>
<comment type="caution">
    <text evidence="9">The sequence shown here is derived from an EMBL/GenBank/DDBJ whole genome shotgun (WGS) entry which is preliminary data.</text>
</comment>
<dbReference type="InterPro" id="IPR025715">
    <property type="entry name" value="FoP_C"/>
</dbReference>
<protein>
    <submittedName>
        <fullName evidence="9">ALYREF</fullName>
    </submittedName>
</protein>
<keyword evidence="4 6" id="KW-0694">RNA-binding</keyword>
<dbReference type="SUPFAM" id="SSF54928">
    <property type="entry name" value="RNA-binding domain, RBD"/>
    <property type="match status" value="1"/>
</dbReference>
<comment type="subcellular location">
    <subcellularLocation>
        <location evidence="1">Nucleus</location>
    </subcellularLocation>
</comment>
<evidence type="ECO:0000259" key="8">
    <source>
        <dbReference type="PROSITE" id="PS50102"/>
    </source>
</evidence>
<reference evidence="9" key="1">
    <citation type="submission" date="2020-06" db="EMBL/GenBank/DDBJ databases">
        <title>Draft genome of Bugula neritina, a colonial animal packing powerful symbionts and potential medicines.</title>
        <authorList>
            <person name="Rayko M."/>
        </authorList>
    </citation>
    <scope>NUCLEOTIDE SEQUENCE [LARGE SCALE GENOMIC DNA]</scope>
    <source>
        <strain evidence="9">Kwan_BN1</strain>
    </source>
</reference>
<proteinExistence type="predicted"/>
<feature type="domain" description="RRM" evidence="8">
    <location>
        <begin position="107"/>
        <end position="184"/>
    </location>
</feature>
<dbReference type="Proteomes" id="UP000593567">
    <property type="component" value="Unassembled WGS sequence"/>
</dbReference>
<gene>
    <name evidence="9" type="ORF">EB796_002023</name>
</gene>
<dbReference type="GO" id="GO:0003729">
    <property type="term" value="F:mRNA binding"/>
    <property type="evidence" value="ECO:0007669"/>
    <property type="project" value="TreeGrafter"/>
</dbReference>
<dbReference type="AlphaFoldDB" id="A0A7J7KND6"/>
<dbReference type="SMART" id="SM01218">
    <property type="entry name" value="FoP_duplication"/>
    <property type="match status" value="1"/>
</dbReference>
<feature type="region of interest" description="Disordered" evidence="7">
    <location>
        <begin position="191"/>
        <end position="255"/>
    </location>
</feature>
<dbReference type="InterPro" id="IPR000504">
    <property type="entry name" value="RRM_dom"/>
</dbReference>
<feature type="compositionally biased region" description="Basic and acidic residues" evidence="7">
    <location>
        <begin position="1"/>
        <end position="15"/>
    </location>
</feature>
<keyword evidence="10" id="KW-1185">Reference proteome</keyword>
<dbReference type="InterPro" id="IPR012677">
    <property type="entry name" value="Nucleotide-bd_a/b_plait_sf"/>
</dbReference>
<sequence>MDKSLDDIIAADKSKFSLRRGRGGGKRGGSGGARGTRGGGRGGNRGRGTVGNRGAGRGGNRGSPRGGVQKRRSNPYSRGPIPDVWAHDKFSDSGAGRKSGGAQGSSGKLLISNLDFGVNDSDINELFAEFGPMKKAAVHYDKSGRSLGTAEVLYERNADAVKAMKQYNGVPLDGRAMNINLVGAAAAAASVPASRRLGSSPRGGFKPSNGFSGRGRGTTGRGRGRGRGRGGRGPPPSADDLDAELDAYRSKMDTS</sequence>
<name>A0A7J7KND6_BUGNE</name>
<dbReference type="InterPro" id="IPR035979">
    <property type="entry name" value="RBD_domain_sf"/>
</dbReference>
<dbReference type="CDD" id="cd12680">
    <property type="entry name" value="RRM_THOC4"/>
    <property type="match status" value="1"/>
</dbReference>
<dbReference type="OrthoDB" id="1049195at2759"/>
<dbReference type="FunFam" id="3.30.70.330:FF:000273">
    <property type="entry name" value="THO complex subunit 4"/>
    <property type="match status" value="1"/>
</dbReference>
<feature type="compositionally biased region" description="Basic and acidic residues" evidence="7">
    <location>
        <begin position="246"/>
        <end position="255"/>
    </location>
</feature>
<dbReference type="PROSITE" id="PS50102">
    <property type="entry name" value="RRM"/>
    <property type="match status" value="1"/>
</dbReference>
<evidence type="ECO:0000256" key="7">
    <source>
        <dbReference type="SAM" id="MobiDB-lite"/>
    </source>
</evidence>
<feature type="compositionally biased region" description="Basic residues" evidence="7">
    <location>
        <begin position="16"/>
        <end position="25"/>
    </location>
</feature>
<dbReference type="Pfam" id="PF13865">
    <property type="entry name" value="FoP_duplication"/>
    <property type="match status" value="1"/>
</dbReference>
<evidence type="ECO:0000256" key="4">
    <source>
        <dbReference type="ARBA" id="ARBA00022884"/>
    </source>
</evidence>
<evidence type="ECO:0000256" key="5">
    <source>
        <dbReference type="ARBA" id="ARBA00023242"/>
    </source>
</evidence>
<organism evidence="9 10">
    <name type="scientific">Bugula neritina</name>
    <name type="common">Brown bryozoan</name>
    <name type="synonym">Sertularia neritina</name>
    <dbReference type="NCBI Taxonomy" id="10212"/>
    <lineage>
        <taxon>Eukaryota</taxon>
        <taxon>Metazoa</taxon>
        <taxon>Spiralia</taxon>
        <taxon>Lophotrochozoa</taxon>
        <taxon>Bryozoa</taxon>
        <taxon>Gymnolaemata</taxon>
        <taxon>Cheilostomatida</taxon>
        <taxon>Flustrina</taxon>
        <taxon>Buguloidea</taxon>
        <taxon>Bugulidae</taxon>
        <taxon>Bugula</taxon>
    </lineage>
</organism>
<feature type="compositionally biased region" description="Gly residues" evidence="7">
    <location>
        <begin position="212"/>
        <end position="221"/>
    </location>
</feature>
<dbReference type="Gene3D" id="3.30.70.330">
    <property type="match status" value="1"/>
</dbReference>
<keyword evidence="5" id="KW-0539">Nucleus</keyword>
<dbReference type="PANTHER" id="PTHR19965:SF82">
    <property type="entry name" value="THO COMPLEX SUBUNIT 4"/>
    <property type="match status" value="1"/>
</dbReference>
<evidence type="ECO:0000256" key="1">
    <source>
        <dbReference type="ARBA" id="ARBA00004123"/>
    </source>
</evidence>